<evidence type="ECO:0000313" key="5">
    <source>
        <dbReference type="EMBL" id="CCE93279.1"/>
    </source>
</evidence>
<feature type="compositionally biased region" description="Basic and acidic residues" evidence="3">
    <location>
        <begin position="213"/>
        <end position="242"/>
    </location>
</feature>
<dbReference type="InterPro" id="IPR018247">
    <property type="entry name" value="EF_Hand_1_Ca_BS"/>
</dbReference>
<name>G8ZXD5_TORDE</name>
<evidence type="ECO:0000256" key="1">
    <source>
        <dbReference type="ARBA" id="ARBA00022443"/>
    </source>
</evidence>
<evidence type="ECO:0000313" key="6">
    <source>
        <dbReference type="Proteomes" id="UP000005627"/>
    </source>
</evidence>
<dbReference type="GO" id="GO:0071852">
    <property type="term" value="P:fungal-type cell wall organization or biogenesis"/>
    <property type="evidence" value="ECO:0007669"/>
    <property type="project" value="EnsemblFungi"/>
</dbReference>
<reference evidence="5 6" key="1">
    <citation type="journal article" date="2011" name="Proc. Natl. Acad. Sci. U.S.A.">
        <title>Evolutionary erosion of yeast sex chromosomes by mating-type switching accidents.</title>
        <authorList>
            <person name="Gordon J.L."/>
            <person name="Armisen D."/>
            <person name="Proux-Wera E."/>
            <person name="Oheigeartaigh S.S."/>
            <person name="Byrne K.P."/>
            <person name="Wolfe K.H."/>
        </authorList>
    </citation>
    <scope>NUCLEOTIDE SEQUENCE [LARGE SCALE GENOMIC DNA]</scope>
    <source>
        <strain evidence="6">ATCC 10662 / CBS 1146 / NBRC 0425 / NCYC 2629 / NRRL Y-866</strain>
    </source>
</reference>
<dbReference type="RefSeq" id="XP_003682490.1">
    <property type="nucleotide sequence ID" value="XM_003682442.1"/>
</dbReference>
<dbReference type="GO" id="GO:0005737">
    <property type="term" value="C:cytoplasm"/>
    <property type="evidence" value="ECO:0007669"/>
    <property type="project" value="EnsemblFungi"/>
</dbReference>
<protein>
    <recommendedName>
        <fullName evidence="4">SH3 domain-containing protein</fullName>
    </recommendedName>
</protein>
<dbReference type="KEGG" id="tdl:TDEL_0F04680"/>
<keyword evidence="1 2" id="KW-0728">SH3 domain</keyword>
<dbReference type="Pfam" id="PF00018">
    <property type="entry name" value="SH3_1"/>
    <property type="match status" value="1"/>
</dbReference>
<dbReference type="OrthoDB" id="19092at2759"/>
<evidence type="ECO:0000256" key="2">
    <source>
        <dbReference type="PROSITE-ProRule" id="PRU00192"/>
    </source>
</evidence>
<dbReference type="SUPFAM" id="SSF50044">
    <property type="entry name" value="SH3-domain"/>
    <property type="match status" value="1"/>
</dbReference>
<dbReference type="GO" id="GO:0043409">
    <property type="term" value="P:negative regulation of MAPK cascade"/>
    <property type="evidence" value="ECO:0007669"/>
    <property type="project" value="EnsemblFungi"/>
</dbReference>
<dbReference type="FunCoup" id="G8ZXD5">
    <property type="interactions" value="207"/>
</dbReference>
<feature type="domain" description="SH3" evidence="4">
    <location>
        <begin position="114"/>
        <end position="175"/>
    </location>
</feature>
<dbReference type="HOGENOM" id="CLU_069841_1_0_1"/>
<dbReference type="Gene3D" id="2.30.30.40">
    <property type="entry name" value="SH3 Domains"/>
    <property type="match status" value="1"/>
</dbReference>
<dbReference type="STRING" id="1076872.G8ZXD5"/>
<dbReference type="PROSITE" id="PS00018">
    <property type="entry name" value="EF_HAND_1"/>
    <property type="match status" value="1"/>
</dbReference>
<dbReference type="InParanoid" id="G8ZXD5"/>
<sequence>MAPQLDAAMVPEDHRGTNLEELKQGYIDYRTKEDEECHAVDNGTRTMDEDSEGYISTKDYAYDLSDPLHYGYLQDTGKGLTDEADYDTDEDADDEGVNGDFNKRQSIVLPQDYLINQLAVALYDFEPENDNELGLTEGDIVYISYRHGQGWLVAENQEGTKTGLVPEEFVSYLEDSDGAADEDGEEVEEETVEAARPFYLTHYITQGLNPGSRKHDEEAEGSEDIRGEEDSISHSDDIQKDTDEWEDINNLKDDIANKLDITEN</sequence>
<evidence type="ECO:0000256" key="3">
    <source>
        <dbReference type="SAM" id="MobiDB-lite"/>
    </source>
</evidence>
<dbReference type="EMBL" id="HE616747">
    <property type="protein sequence ID" value="CCE93279.1"/>
    <property type="molecule type" value="Genomic_DNA"/>
</dbReference>
<dbReference type="SMART" id="SM00326">
    <property type="entry name" value="SH3"/>
    <property type="match status" value="1"/>
</dbReference>
<dbReference type="FunFam" id="2.30.30.40:FF:000283">
    <property type="entry name" value="NAP1-binding protein 2"/>
    <property type="match status" value="1"/>
</dbReference>
<dbReference type="eggNOG" id="ENOG502RZ32">
    <property type="taxonomic scope" value="Eukaryota"/>
</dbReference>
<dbReference type="GeneID" id="11501874"/>
<feature type="region of interest" description="Disordered" evidence="3">
    <location>
        <begin position="206"/>
        <end position="264"/>
    </location>
</feature>
<evidence type="ECO:0000259" key="4">
    <source>
        <dbReference type="PROSITE" id="PS50002"/>
    </source>
</evidence>
<accession>G8ZXD5</accession>
<keyword evidence="6" id="KW-1185">Reference proteome</keyword>
<dbReference type="InterPro" id="IPR036028">
    <property type="entry name" value="SH3-like_dom_sf"/>
</dbReference>
<gene>
    <name evidence="5" type="primary">TDEL0F04680</name>
    <name evidence="5" type="ORF">TDEL_0F04680</name>
</gene>
<dbReference type="AlphaFoldDB" id="G8ZXD5"/>
<proteinExistence type="predicted"/>
<dbReference type="Proteomes" id="UP000005627">
    <property type="component" value="Chromosome 6"/>
</dbReference>
<feature type="compositionally biased region" description="Basic and acidic residues" evidence="3">
    <location>
        <begin position="249"/>
        <end position="264"/>
    </location>
</feature>
<organism evidence="5 6">
    <name type="scientific">Torulaspora delbrueckii</name>
    <name type="common">Yeast</name>
    <name type="synonym">Candida colliculosa</name>
    <dbReference type="NCBI Taxonomy" id="4950"/>
    <lineage>
        <taxon>Eukaryota</taxon>
        <taxon>Fungi</taxon>
        <taxon>Dikarya</taxon>
        <taxon>Ascomycota</taxon>
        <taxon>Saccharomycotina</taxon>
        <taxon>Saccharomycetes</taxon>
        <taxon>Saccharomycetales</taxon>
        <taxon>Saccharomycetaceae</taxon>
        <taxon>Torulaspora</taxon>
    </lineage>
</organism>
<dbReference type="InterPro" id="IPR001452">
    <property type="entry name" value="SH3_domain"/>
</dbReference>
<dbReference type="PROSITE" id="PS50002">
    <property type="entry name" value="SH3"/>
    <property type="match status" value="1"/>
</dbReference>
<dbReference type="GO" id="GO:0030674">
    <property type="term" value="F:protein-macromolecule adaptor activity"/>
    <property type="evidence" value="ECO:0007669"/>
    <property type="project" value="EnsemblFungi"/>
</dbReference>